<dbReference type="EMBL" id="SPDV01000027">
    <property type="protein sequence ID" value="TFI57704.1"/>
    <property type="molecule type" value="Genomic_DNA"/>
</dbReference>
<protein>
    <recommendedName>
        <fullName evidence="4">VanZ-like domain-containing protein</fullName>
    </recommendedName>
</protein>
<evidence type="ECO:0000313" key="2">
    <source>
        <dbReference type="EMBL" id="TFI57704.1"/>
    </source>
</evidence>
<keyword evidence="3" id="KW-1185">Reference proteome</keyword>
<dbReference type="OrthoDB" id="6660115at2"/>
<dbReference type="Proteomes" id="UP000298213">
    <property type="component" value="Unassembled WGS sequence"/>
</dbReference>
<evidence type="ECO:0008006" key="4">
    <source>
        <dbReference type="Google" id="ProtNLM"/>
    </source>
</evidence>
<name>A0A4Y8ZP06_9SPHN</name>
<organism evidence="2 3">
    <name type="scientific">Sphingomonas parva</name>
    <dbReference type="NCBI Taxonomy" id="2555898"/>
    <lineage>
        <taxon>Bacteria</taxon>
        <taxon>Pseudomonadati</taxon>
        <taxon>Pseudomonadota</taxon>
        <taxon>Alphaproteobacteria</taxon>
        <taxon>Sphingomonadales</taxon>
        <taxon>Sphingomonadaceae</taxon>
        <taxon>Sphingomonas</taxon>
    </lineage>
</organism>
<accession>A0A4Y8ZP06</accession>
<dbReference type="AlphaFoldDB" id="A0A4Y8ZP06"/>
<gene>
    <name evidence="2" type="ORF">E2493_13735</name>
</gene>
<evidence type="ECO:0000256" key="1">
    <source>
        <dbReference type="SAM" id="Phobius"/>
    </source>
</evidence>
<feature type="transmembrane region" description="Helical" evidence="1">
    <location>
        <begin position="22"/>
        <end position="39"/>
    </location>
</feature>
<keyword evidence="1" id="KW-1133">Transmembrane helix</keyword>
<comment type="caution">
    <text evidence="2">The sequence shown here is derived from an EMBL/GenBank/DDBJ whole genome shotgun (WGS) entry which is preliminary data.</text>
</comment>
<proteinExistence type="predicted"/>
<reference evidence="2 3" key="1">
    <citation type="submission" date="2019-03" db="EMBL/GenBank/DDBJ databases">
        <title>Genome sequence of Sphingomonas sp. 17J27-24.</title>
        <authorList>
            <person name="Kim M."/>
            <person name="Maeng S."/>
            <person name="Sathiyaraj S."/>
        </authorList>
    </citation>
    <scope>NUCLEOTIDE SEQUENCE [LARGE SCALE GENOMIC DNA]</scope>
    <source>
        <strain evidence="2 3">17J27-24</strain>
    </source>
</reference>
<dbReference type="RefSeq" id="WP_135087735.1">
    <property type="nucleotide sequence ID" value="NZ_SPDV01000027.1"/>
</dbReference>
<evidence type="ECO:0000313" key="3">
    <source>
        <dbReference type="Proteomes" id="UP000298213"/>
    </source>
</evidence>
<sequence length="104" mass="12005">MSDFQQAKIWLTQLFGLPKDALHIYVGLTVFLLAAILFRQPLRGRFPILAVLVAALAGEAWDIIETHAAGQRIAWARSWHDVWNTCFWPMVLFLLARFTRVLKR</sequence>
<keyword evidence="1" id="KW-0472">Membrane</keyword>
<keyword evidence="1" id="KW-0812">Transmembrane</keyword>